<dbReference type="EMBL" id="CAICTM010002916">
    <property type="protein sequence ID" value="CAB9530534.1"/>
    <property type="molecule type" value="Genomic_DNA"/>
</dbReference>
<evidence type="ECO:0000313" key="2">
    <source>
        <dbReference type="Proteomes" id="UP001153069"/>
    </source>
</evidence>
<evidence type="ECO:0000313" key="1">
    <source>
        <dbReference type="EMBL" id="CAB9530534.1"/>
    </source>
</evidence>
<gene>
    <name evidence="1" type="ORF">SEMRO_2918_G340230.1</name>
</gene>
<organism evidence="1 2">
    <name type="scientific">Seminavis robusta</name>
    <dbReference type="NCBI Taxonomy" id="568900"/>
    <lineage>
        <taxon>Eukaryota</taxon>
        <taxon>Sar</taxon>
        <taxon>Stramenopiles</taxon>
        <taxon>Ochrophyta</taxon>
        <taxon>Bacillariophyta</taxon>
        <taxon>Bacillariophyceae</taxon>
        <taxon>Bacillariophycidae</taxon>
        <taxon>Naviculales</taxon>
        <taxon>Naviculaceae</taxon>
        <taxon>Seminavis</taxon>
    </lineage>
</organism>
<keyword evidence="2" id="KW-1185">Reference proteome</keyword>
<reference evidence="1" key="1">
    <citation type="submission" date="2020-06" db="EMBL/GenBank/DDBJ databases">
        <authorList>
            <consortium name="Plant Systems Biology data submission"/>
        </authorList>
    </citation>
    <scope>NUCLEOTIDE SEQUENCE</scope>
    <source>
        <strain evidence="1">D6</strain>
    </source>
</reference>
<name>A0A9N8F4C4_9STRA</name>
<dbReference type="Proteomes" id="UP001153069">
    <property type="component" value="Unassembled WGS sequence"/>
</dbReference>
<accession>A0A9N8F4C4</accession>
<comment type="caution">
    <text evidence="1">The sequence shown here is derived from an EMBL/GenBank/DDBJ whole genome shotgun (WGS) entry which is preliminary data.</text>
</comment>
<proteinExistence type="predicted"/>
<protein>
    <submittedName>
        <fullName evidence="1">Uncharacterized protein</fullName>
    </submittedName>
</protein>
<sequence>MHDQQPGKINTSRILGGSKRFSFVSVHLKISLPSHNLALSAFLTSLNMPTSVPIIGHGYFEVEGPGHDSTMVLKEILKRPAVFGGAYVVETFNRFNLLYGFLLMNQEATDKEHDDIYDNLSGWCKLRQLHTMTAYLILKDKKKHMVKKTARKMRKVVVGME</sequence>
<dbReference type="AlphaFoldDB" id="A0A9N8F4C4"/>